<dbReference type="KEGG" id="csl:COCSUDRAFT_42266"/>
<evidence type="ECO:0000313" key="2">
    <source>
        <dbReference type="EMBL" id="EIE22598.1"/>
    </source>
</evidence>
<comment type="caution">
    <text evidence="2">The sequence shown here is derived from an EMBL/GenBank/DDBJ whole genome shotgun (WGS) entry which is preliminary data.</text>
</comment>
<dbReference type="STRING" id="574566.I0YW29"/>
<evidence type="ECO:0000313" key="3">
    <source>
        <dbReference type="Proteomes" id="UP000007264"/>
    </source>
</evidence>
<dbReference type="EMBL" id="AGSI01000009">
    <property type="protein sequence ID" value="EIE22598.1"/>
    <property type="molecule type" value="Genomic_DNA"/>
</dbReference>
<dbReference type="OrthoDB" id="10475325at2759"/>
<gene>
    <name evidence="2" type="ORF">COCSUDRAFT_42266</name>
</gene>
<proteinExistence type="predicted"/>
<sequence>MDQEVEILDVWYEEDTKCEKVINRPDYDKWVPKIGRRFVKPDDIAFIDITEYAPRSQTSAPYHMKIQSILPLLGDRVHIERVVVISEVTASTCRHTITGDVSVRVPGVGRMVERYVMANTVAAMNMLHTVVDRYQKVQEQLPKEVIPAELPGDLNMLLQGPYASDEESEASAQTALNAASIEAVDEAEVLSTKIDKHAESPAPAGSVPEQAPPTRTLDRQGTKYFDADEALWNADKDEEAEEEDLDVMIEVLIGDEEGEEEIGDDDVTKGNEKLPRKASERHVRTKKFFAELRSLNLSSRRRQTHAETAALHDGARQASEEVTRWNRDKERWDKLWRGARVRSAPIPKALALFVYPLRLDKVGKCLKVHPGEGAAEEEVSGSSEEEAYPGKQRLSSSGSKEYRRNSGISEGEAAFMDQQGPSLSREGSRLMARLRLRREMKSLGK</sequence>
<reference evidence="2 3" key="1">
    <citation type="journal article" date="2012" name="Genome Biol.">
        <title>The genome of the polar eukaryotic microalga coccomyxa subellipsoidea reveals traits of cold adaptation.</title>
        <authorList>
            <person name="Blanc G."/>
            <person name="Agarkova I."/>
            <person name="Grimwood J."/>
            <person name="Kuo A."/>
            <person name="Brueggeman A."/>
            <person name="Dunigan D."/>
            <person name="Gurnon J."/>
            <person name="Ladunga I."/>
            <person name="Lindquist E."/>
            <person name="Lucas S."/>
            <person name="Pangilinan J."/>
            <person name="Proschold T."/>
            <person name="Salamov A."/>
            <person name="Schmutz J."/>
            <person name="Weeks D."/>
            <person name="Yamada T."/>
            <person name="Claverie J.M."/>
            <person name="Grigoriev I."/>
            <person name="Van Etten J."/>
            <person name="Lomsadze A."/>
            <person name="Borodovsky M."/>
        </authorList>
    </citation>
    <scope>NUCLEOTIDE SEQUENCE [LARGE SCALE GENOMIC DNA]</scope>
    <source>
        <strain evidence="2 3">C-169</strain>
    </source>
</reference>
<name>I0YW29_COCSC</name>
<feature type="compositionally biased region" description="Acidic residues" evidence="1">
    <location>
        <begin position="374"/>
        <end position="387"/>
    </location>
</feature>
<dbReference type="Proteomes" id="UP000007264">
    <property type="component" value="Unassembled WGS sequence"/>
</dbReference>
<feature type="compositionally biased region" description="Basic and acidic residues" evidence="1">
    <location>
        <begin position="266"/>
        <end position="279"/>
    </location>
</feature>
<dbReference type="RefSeq" id="XP_005647142.1">
    <property type="nucleotide sequence ID" value="XM_005647085.1"/>
</dbReference>
<protein>
    <submittedName>
        <fullName evidence="2">Uncharacterized protein</fullName>
    </submittedName>
</protein>
<accession>I0YW29</accession>
<feature type="region of interest" description="Disordered" evidence="1">
    <location>
        <begin position="372"/>
        <end position="430"/>
    </location>
</feature>
<dbReference type="AlphaFoldDB" id="I0YW29"/>
<feature type="region of interest" description="Disordered" evidence="1">
    <location>
        <begin position="258"/>
        <end position="279"/>
    </location>
</feature>
<evidence type="ECO:0000256" key="1">
    <source>
        <dbReference type="SAM" id="MobiDB-lite"/>
    </source>
</evidence>
<feature type="region of interest" description="Disordered" evidence="1">
    <location>
        <begin position="197"/>
        <end position="220"/>
    </location>
</feature>
<organism evidence="2 3">
    <name type="scientific">Coccomyxa subellipsoidea (strain C-169)</name>
    <name type="common">Green microalga</name>
    <dbReference type="NCBI Taxonomy" id="574566"/>
    <lineage>
        <taxon>Eukaryota</taxon>
        <taxon>Viridiplantae</taxon>
        <taxon>Chlorophyta</taxon>
        <taxon>core chlorophytes</taxon>
        <taxon>Trebouxiophyceae</taxon>
        <taxon>Trebouxiophyceae incertae sedis</taxon>
        <taxon>Coccomyxaceae</taxon>
        <taxon>Coccomyxa</taxon>
        <taxon>Coccomyxa subellipsoidea</taxon>
    </lineage>
</organism>
<dbReference type="GeneID" id="17040585"/>
<keyword evidence="3" id="KW-1185">Reference proteome</keyword>